<organism evidence="14 15">
    <name type="scientific">Marasmius crinis-equi</name>
    <dbReference type="NCBI Taxonomy" id="585013"/>
    <lineage>
        <taxon>Eukaryota</taxon>
        <taxon>Fungi</taxon>
        <taxon>Dikarya</taxon>
        <taxon>Basidiomycota</taxon>
        <taxon>Agaricomycotina</taxon>
        <taxon>Agaricomycetes</taxon>
        <taxon>Agaricomycetidae</taxon>
        <taxon>Agaricales</taxon>
        <taxon>Marasmiineae</taxon>
        <taxon>Marasmiaceae</taxon>
        <taxon>Marasmius</taxon>
    </lineage>
</organism>
<dbReference type="EC" id="3.4.24.39" evidence="4"/>
<comment type="cofactor">
    <cofactor evidence="2">
        <name>Zn(2+)</name>
        <dbReference type="ChEBI" id="CHEBI:29105"/>
    </cofactor>
</comment>
<evidence type="ECO:0000256" key="5">
    <source>
        <dbReference type="ARBA" id="ARBA00022670"/>
    </source>
</evidence>
<keyword evidence="11" id="KW-0482">Metalloprotease</keyword>
<sequence>MLFSVALAGAFATASLANPIKRADQLSVKVTGPSSGSIDSVDQLKFTAEITNNGAETVKVLKYGTILDALPTRSFTVTQNGTNIPFVGAKVSVALNNDNAYTTIESGKTVTVSHDVASLFDFATAGPGTFTFTPISEFRVAGTEEKAAHPALLASLSSSAEAIEVEIKDVGSKQVKRAEPECSDSSKLSFIKSSYTESKELASITADYITSSGASDELYTSYFGSASTSQVAGVFSGVAGESGSRTLSCTDPANACDGNVIAYTIISTTDIYFCDIFFDEVPQSQLCGGTTPAARNIRGGTTLHELTHALSDTDDVTYGCSADQALPQSQKTINADNYNCFASEVYAATQC</sequence>
<evidence type="ECO:0000256" key="10">
    <source>
        <dbReference type="ARBA" id="ARBA00022833"/>
    </source>
</evidence>
<keyword evidence="6" id="KW-0165">Cleavage on pair of basic residues</keyword>
<evidence type="ECO:0000256" key="11">
    <source>
        <dbReference type="ARBA" id="ARBA00023049"/>
    </source>
</evidence>
<feature type="signal peptide" evidence="13">
    <location>
        <begin position="1"/>
        <end position="17"/>
    </location>
</feature>
<evidence type="ECO:0000256" key="12">
    <source>
        <dbReference type="ARBA" id="ARBA00023145"/>
    </source>
</evidence>
<dbReference type="Proteomes" id="UP001465976">
    <property type="component" value="Unassembled WGS sequence"/>
</dbReference>
<dbReference type="InterPro" id="IPR001384">
    <property type="entry name" value="Peptidase_M35"/>
</dbReference>
<dbReference type="CDD" id="cd11008">
    <property type="entry name" value="M35_deuterolysin_like"/>
    <property type="match status" value="1"/>
</dbReference>
<keyword evidence="12" id="KW-0865">Zymogen</keyword>
<evidence type="ECO:0000256" key="9">
    <source>
        <dbReference type="ARBA" id="ARBA00022801"/>
    </source>
</evidence>
<evidence type="ECO:0000256" key="13">
    <source>
        <dbReference type="SAM" id="SignalP"/>
    </source>
</evidence>
<comment type="similarity">
    <text evidence="3">Belongs to the peptidase M35 family.</text>
</comment>
<evidence type="ECO:0000256" key="2">
    <source>
        <dbReference type="ARBA" id="ARBA00001947"/>
    </source>
</evidence>
<evidence type="ECO:0000313" key="14">
    <source>
        <dbReference type="EMBL" id="KAL0581490.1"/>
    </source>
</evidence>
<keyword evidence="5" id="KW-0645">Protease</keyword>
<evidence type="ECO:0000256" key="4">
    <source>
        <dbReference type="ARBA" id="ARBA00012431"/>
    </source>
</evidence>
<gene>
    <name evidence="14" type="ORF">V5O48_000533</name>
</gene>
<evidence type="ECO:0000256" key="3">
    <source>
        <dbReference type="ARBA" id="ARBA00010279"/>
    </source>
</evidence>
<evidence type="ECO:0000256" key="6">
    <source>
        <dbReference type="ARBA" id="ARBA00022685"/>
    </source>
</evidence>
<keyword evidence="9" id="KW-0378">Hydrolase</keyword>
<reference evidence="14 15" key="1">
    <citation type="submission" date="2024-02" db="EMBL/GenBank/DDBJ databases">
        <title>A draft genome for the cacao thread blight pathogen Marasmius crinis-equi.</title>
        <authorList>
            <person name="Cohen S.P."/>
            <person name="Baruah I.K."/>
            <person name="Amoako-Attah I."/>
            <person name="Bukari Y."/>
            <person name="Meinhardt L.W."/>
            <person name="Bailey B.A."/>
        </authorList>
    </citation>
    <scope>NUCLEOTIDE SEQUENCE [LARGE SCALE GENOMIC DNA]</scope>
    <source>
        <strain evidence="14 15">GH-76</strain>
    </source>
</reference>
<keyword evidence="7" id="KW-0479">Metal-binding</keyword>
<dbReference type="Gene3D" id="3.40.390.10">
    <property type="entry name" value="Collagenase (Catalytic Domain)"/>
    <property type="match status" value="1"/>
</dbReference>
<dbReference type="Gene3D" id="2.60.40.2970">
    <property type="match status" value="1"/>
</dbReference>
<evidence type="ECO:0000256" key="1">
    <source>
        <dbReference type="ARBA" id="ARBA00001187"/>
    </source>
</evidence>
<dbReference type="InterPro" id="IPR050414">
    <property type="entry name" value="Fungal_M35_metalloproteases"/>
</dbReference>
<protein>
    <recommendedName>
        <fullName evidence="4">deuterolysin</fullName>
        <ecNumber evidence="4">3.4.24.39</ecNumber>
    </recommendedName>
</protein>
<evidence type="ECO:0000256" key="7">
    <source>
        <dbReference type="ARBA" id="ARBA00022723"/>
    </source>
</evidence>
<keyword evidence="10" id="KW-0862">Zinc</keyword>
<dbReference type="PANTHER" id="PTHR37016:SF3">
    <property type="entry name" value="NEUTRAL PROTEASE 2-RELATED"/>
    <property type="match status" value="1"/>
</dbReference>
<dbReference type="InterPro" id="IPR024079">
    <property type="entry name" value="MetalloPept_cat_dom_sf"/>
</dbReference>
<comment type="catalytic activity">
    <reaction evidence="1">
        <text>Preferential cleavage of bonds with hydrophobic residues in P1'. Also 3-Asn-|-Gln-4 and 8-Gly-|-Ser-9 bonds in insulin B chain.</text>
        <dbReference type="EC" id="3.4.24.39"/>
    </reaction>
</comment>
<comment type="caution">
    <text evidence="14">The sequence shown here is derived from an EMBL/GenBank/DDBJ whole genome shotgun (WGS) entry which is preliminary data.</text>
</comment>
<keyword evidence="8 13" id="KW-0732">Signal</keyword>
<accession>A0ABR3G0Z6</accession>
<proteinExistence type="inferred from homology"/>
<dbReference type="EMBL" id="JBAHYK010000009">
    <property type="protein sequence ID" value="KAL0581490.1"/>
    <property type="molecule type" value="Genomic_DNA"/>
</dbReference>
<evidence type="ECO:0000313" key="15">
    <source>
        <dbReference type="Proteomes" id="UP001465976"/>
    </source>
</evidence>
<dbReference type="Pfam" id="PF02102">
    <property type="entry name" value="Peptidase_M35"/>
    <property type="match status" value="1"/>
</dbReference>
<name>A0ABR3G0Z6_9AGAR</name>
<feature type="chain" id="PRO_5045870667" description="deuterolysin" evidence="13">
    <location>
        <begin position="18"/>
        <end position="351"/>
    </location>
</feature>
<dbReference type="PANTHER" id="PTHR37016">
    <property type="match status" value="1"/>
</dbReference>
<dbReference type="SUPFAM" id="SSF55486">
    <property type="entry name" value="Metalloproteases ('zincins'), catalytic domain"/>
    <property type="match status" value="1"/>
</dbReference>
<keyword evidence="15" id="KW-1185">Reference proteome</keyword>
<evidence type="ECO:0000256" key="8">
    <source>
        <dbReference type="ARBA" id="ARBA00022729"/>
    </source>
</evidence>